<feature type="transmembrane region" description="Helical" evidence="1">
    <location>
        <begin position="20"/>
        <end position="45"/>
    </location>
</feature>
<keyword evidence="1" id="KW-0472">Membrane</keyword>
<accession>A0A0B0EEJ9</accession>
<comment type="caution">
    <text evidence="2">The sequence shown here is derived from an EMBL/GenBank/DDBJ whole genome shotgun (WGS) entry which is preliminary data.</text>
</comment>
<feature type="non-terminal residue" evidence="2">
    <location>
        <position position="51"/>
    </location>
</feature>
<name>A0A0B0EEJ9_9BACT</name>
<keyword evidence="1" id="KW-1133">Transmembrane helix</keyword>
<reference evidence="2 3" key="1">
    <citation type="submission" date="2014-10" db="EMBL/GenBank/DDBJ databases">
        <title>Draft genome of anammox bacterium scalindua brodae, obtained using differential coverage binning of sequence data from two enrichment reactors.</title>
        <authorList>
            <person name="Speth D.R."/>
            <person name="Russ L."/>
            <person name="Kartal B."/>
            <person name="Op den Camp H.J."/>
            <person name="Dutilh B.E."/>
            <person name="Jetten M.S."/>
        </authorList>
    </citation>
    <scope>NUCLEOTIDE SEQUENCE [LARGE SCALE GENOMIC DNA]</scope>
    <source>
        <strain evidence="2">RU1</strain>
    </source>
</reference>
<gene>
    <name evidence="2" type="ORF">SCABRO_03233</name>
</gene>
<protein>
    <recommendedName>
        <fullName evidence="4">Amino acid permease</fullName>
    </recommendedName>
</protein>
<evidence type="ECO:0000313" key="3">
    <source>
        <dbReference type="Proteomes" id="UP000030652"/>
    </source>
</evidence>
<keyword evidence="1" id="KW-0812">Transmembrane</keyword>
<dbReference type="AlphaFoldDB" id="A0A0B0EEJ9"/>
<evidence type="ECO:0008006" key="4">
    <source>
        <dbReference type="Google" id="ProtNLM"/>
    </source>
</evidence>
<dbReference type="Proteomes" id="UP000030652">
    <property type="component" value="Unassembled WGS sequence"/>
</dbReference>
<dbReference type="EMBL" id="JRYO01000223">
    <property type="protein sequence ID" value="KHE91029.1"/>
    <property type="molecule type" value="Genomic_DNA"/>
</dbReference>
<sequence length="51" mass="5123">MSRERFNSPSSASDNTPLDLLSATSLVAASMIGAGVYTTSGFTLADLGSPG</sequence>
<evidence type="ECO:0000256" key="1">
    <source>
        <dbReference type="SAM" id="Phobius"/>
    </source>
</evidence>
<organism evidence="2 3">
    <name type="scientific">Candidatus Scalindua brodae</name>
    <dbReference type="NCBI Taxonomy" id="237368"/>
    <lineage>
        <taxon>Bacteria</taxon>
        <taxon>Pseudomonadati</taxon>
        <taxon>Planctomycetota</taxon>
        <taxon>Candidatus Brocadiia</taxon>
        <taxon>Candidatus Brocadiales</taxon>
        <taxon>Candidatus Scalinduaceae</taxon>
        <taxon>Candidatus Scalindua</taxon>
    </lineage>
</organism>
<proteinExistence type="predicted"/>
<evidence type="ECO:0000313" key="2">
    <source>
        <dbReference type="EMBL" id="KHE91029.1"/>
    </source>
</evidence>